<reference evidence="2" key="1">
    <citation type="submission" date="2021-03" db="EMBL/GenBank/DDBJ databases">
        <title>Taxonomic study of Clostridium polyendosporum from meadow-gley soil under rice.</title>
        <authorList>
            <person name="Kobayashi H."/>
            <person name="Tanizawa Y."/>
            <person name="Yagura M."/>
        </authorList>
    </citation>
    <scope>NUCLEOTIDE SEQUENCE</scope>
    <source>
        <strain evidence="2">JCM 30710</strain>
    </source>
</reference>
<dbReference type="AlphaFoldDB" id="A0A919RX80"/>
<keyword evidence="1" id="KW-0175">Coiled coil</keyword>
<evidence type="ECO:0000313" key="2">
    <source>
        <dbReference type="EMBL" id="GIM27954.1"/>
    </source>
</evidence>
<keyword evidence="3" id="KW-1185">Reference proteome</keyword>
<gene>
    <name evidence="2" type="ORF">CPJCM30710_06200</name>
</gene>
<dbReference type="NCBIfam" id="TIGR02833">
    <property type="entry name" value="spore_III_AB"/>
    <property type="match status" value="1"/>
</dbReference>
<dbReference type="InterPro" id="IPR014198">
    <property type="entry name" value="Spore_III_AB"/>
</dbReference>
<dbReference type="Pfam" id="PF09548">
    <property type="entry name" value="Spore_III_AB"/>
    <property type="match status" value="1"/>
</dbReference>
<feature type="coiled-coil region" evidence="1">
    <location>
        <begin position="128"/>
        <end position="155"/>
    </location>
</feature>
<accession>A0A919RX80</accession>
<dbReference type="PIRSF" id="PIRSF021435">
    <property type="entry name" value="SpoIIIAB"/>
    <property type="match status" value="1"/>
</dbReference>
<proteinExistence type="predicted"/>
<evidence type="ECO:0000313" key="3">
    <source>
        <dbReference type="Proteomes" id="UP000679179"/>
    </source>
</evidence>
<protein>
    <submittedName>
        <fullName evidence="2">Stage III sporulation protein SpoAB</fullName>
    </submittedName>
</protein>
<comment type="caution">
    <text evidence="2">The sequence shown here is derived from an EMBL/GenBank/DDBJ whole genome shotgun (WGS) entry which is preliminary data.</text>
</comment>
<dbReference type="EMBL" id="BOPZ01000003">
    <property type="protein sequence ID" value="GIM27954.1"/>
    <property type="molecule type" value="Genomic_DNA"/>
</dbReference>
<organism evidence="2 3">
    <name type="scientific">Clostridium polyendosporum</name>
    <dbReference type="NCBI Taxonomy" id="69208"/>
    <lineage>
        <taxon>Bacteria</taxon>
        <taxon>Bacillati</taxon>
        <taxon>Bacillota</taxon>
        <taxon>Clostridia</taxon>
        <taxon>Eubacteriales</taxon>
        <taxon>Clostridiaceae</taxon>
        <taxon>Clostridium</taxon>
    </lineage>
</organism>
<sequence>MFKFFLLLIIVVASSYIGYLYGNRFRKRAFQLNELLKSVIDLQNEITYTLTPLPEAFITISTKAKEPINEITRLIGYHLENNSADNVYSACKLSIMQCDVNLSLLKEDTEIMLDLCKSIGGTGIDGQVKIFTLAIERIKNNLLKAEKESDKYSKMYQYLGVCAGLMIAICLV</sequence>
<evidence type="ECO:0000256" key="1">
    <source>
        <dbReference type="SAM" id="Coils"/>
    </source>
</evidence>
<name>A0A919RX80_9CLOT</name>
<dbReference type="Proteomes" id="UP000679179">
    <property type="component" value="Unassembled WGS sequence"/>
</dbReference>
<dbReference type="RefSeq" id="WP_246503435.1">
    <property type="nucleotide sequence ID" value="NZ_BOPZ01000003.1"/>
</dbReference>